<dbReference type="RefSeq" id="WP_374834558.1">
    <property type="nucleotide sequence ID" value="NZ_JBHEEZ010000058.1"/>
</dbReference>
<dbReference type="SUPFAM" id="SSF75304">
    <property type="entry name" value="Amidase signature (AS) enzymes"/>
    <property type="match status" value="1"/>
</dbReference>
<protein>
    <recommendedName>
        <fullName evidence="3">Amidase</fullName>
    </recommendedName>
</protein>
<comment type="caution">
    <text evidence="1">The sequence shown here is derived from an EMBL/GenBank/DDBJ whole genome shotgun (WGS) entry which is preliminary data.</text>
</comment>
<evidence type="ECO:0008006" key="3">
    <source>
        <dbReference type="Google" id="ProtNLM"/>
    </source>
</evidence>
<keyword evidence="2" id="KW-1185">Reference proteome</keyword>
<dbReference type="EMBL" id="JBHSEL010000094">
    <property type="protein sequence ID" value="MFC4625525.1"/>
    <property type="molecule type" value="Genomic_DNA"/>
</dbReference>
<organism evidence="1 2">
    <name type="scientific">Daeguia caeni</name>
    <dbReference type="NCBI Taxonomy" id="439612"/>
    <lineage>
        <taxon>Bacteria</taxon>
        <taxon>Pseudomonadati</taxon>
        <taxon>Pseudomonadota</taxon>
        <taxon>Alphaproteobacteria</taxon>
        <taxon>Hyphomicrobiales</taxon>
        <taxon>Brucellaceae</taxon>
        <taxon>Daeguia</taxon>
    </lineage>
</organism>
<reference evidence="2" key="1">
    <citation type="journal article" date="2019" name="Int. J. Syst. Evol. Microbiol.">
        <title>The Global Catalogue of Microorganisms (GCM) 10K type strain sequencing project: providing services to taxonomists for standard genome sequencing and annotation.</title>
        <authorList>
            <consortium name="The Broad Institute Genomics Platform"/>
            <consortium name="The Broad Institute Genome Sequencing Center for Infectious Disease"/>
            <person name="Wu L."/>
            <person name="Ma J."/>
        </authorList>
    </citation>
    <scope>NUCLEOTIDE SEQUENCE [LARGE SCALE GENOMIC DNA]</scope>
    <source>
        <strain evidence="2">CGMCC 1.15731</strain>
    </source>
</reference>
<sequence length="52" mass="5993">MTDLADFSAVELITAYRSKEISPVETIDAVIKRIEKCEPELNALWAVRRRMI</sequence>
<dbReference type="Gene3D" id="3.90.1300.10">
    <property type="entry name" value="Amidase signature (AS) domain"/>
    <property type="match status" value="1"/>
</dbReference>
<evidence type="ECO:0000313" key="1">
    <source>
        <dbReference type="EMBL" id="MFC4625525.1"/>
    </source>
</evidence>
<dbReference type="Proteomes" id="UP001596042">
    <property type="component" value="Unassembled WGS sequence"/>
</dbReference>
<evidence type="ECO:0000313" key="2">
    <source>
        <dbReference type="Proteomes" id="UP001596042"/>
    </source>
</evidence>
<proteinExistence type="predicted"/>
<gene>
    <name evidence="1" type="ORF">ACFO1V_09905</name>
</gene>
<name>A0ABV9H8Q9_9HYPH</name>
<accession>A0ABV9H8Q9</accession>
<dbReference type="InterPro" id="IPR036928">
    <property type="entry name" value="AS_sf"/>
</dbReference>